<proteinExistence type="predicted"/>
<dbReference type="Gramene" id="RZC58450">
    <property type="protein sequence ID" value="RZC58450"/>
    <property type="gene ID" value="C5167_005751"/>
</dbReference>
<sequence length="152" mass="18474">MEFGSIRDFNQFILQKLKELMMALNNFWDYLVDEWNSRRPSDVKISEFFSWIKETGLPWLIRNRYQVLGGILIVCLLFWFLKRCCCCCCSERRVRYYRMMKTPGRDYRMRRDDFESDPRSYFQDLRGGDRGGCKRYVVTDDNIYLRHGLLDP</sequence>
<evidence type="ECO:0000313" key="1">
    <source>
        <dbReference type="EMBL" id="RZC58450.1"/>
    </source>
</evidence>
<gene>
    <name evidence="1" type="ORF">C5167_005751</name>
</gene>
<dbReference type="PANTHER" id="PTHR33333:SF39">
    <property type="entry name" value="HIG1 DOMAIN-CONTAINING PROTEIN"/>
    <property type="match status" value="1"/>
</dbReference>
<accession>A0A4Y7JEM6</accession>
<dbReference type="STRING" id="3469.A0A4Y7JEM6"/>
<protein>
    <submittedName>
        <fullName evidence="1">Uncharacterized protein</fullName>
    </submittedName>
</protein>
<dbReference type="EMBL" id="CM010718">
    <property type="protein sequence ID" value="RZC58450.1"/>
    <property type="molecule type" value="Genomic_DNA"/>
</dbReference>
<evidence type="ECO:0000313" key="2">
    <source>
        <dbReference type="Proteomes" id="UP000316621"/>
    </source>
</evidence>
<reference evidence="1 2" key="1">
    <citation type="journal article" date="2018" name="Science">
        <title>The opium poppy genome and morphinan production.</title>
        <authorList>
            <person name="Guo L."/>
            <person name="Winzer T."/>
            <person name="Yang X."/>
            <person name="Li Y."/>
            <person name="Ning Z."/>
            <person name="He Z."/>
            <person name="Teodor R."/>
            <person name="Lu Y."/>
            <person name="Bowser T.A."/>
            <person name="Graham I.A."/>
            <person name="Ye K."/>
        </authorList>
    </citation>
    <scope>NUCLEOTIDE SEQUENCE [LARGE SCALE GENOMIC DNA]</scope>
    <source>
        <strain evidence="2">cv. HN1</strain>
        <tissue evidence="1">Leaves</tissue>
    </source>
</reference>
<dbReference type="Proteomes" id="UP000316621">
    <property type="component" value="Chromosome 4"/>
</dbReference>
<name>A0A4Y7JEM6_PAPSO</name>
<keyword evidence="2" id="KW-1185">Reference proteome</keyword>
<organism evidence="1 2">
    <name type="scientific">Papaver somniferum</name>
    <name type="common">Opium poppy</name>
    <dbReference type="NCBI Taxonomy" id="3469"/>
    <lineage>
        <taxon>Eukaryota</taxon>
        <taxon>Viridiplantae</taxon>
        <taxon>Streptophyta</taxon>
        <taxon>Embryophyta</taxon>
        <taxon>Tracheophyta</taxon>
        <taxon>Spermatophyta</taxon>
        <taxon>Magnoliopsida</taxon>
        <taxon>Ranunculales</taxon>
        <taxon>Papaveraceae</taxon>
        <taxon>Papaveroideae</taxon>
        <taxon>Papaver</taxon>
    </lineage>
</organism>
<dbReference type="PANTHER" id="PTHR33333">
    <property type="entry name" value="ERYTHROCYTE MEMBRANE PROTEIN 1-LIKE"/>
    <property type="match status" value="1"/>
</dbReference>
<dbReference type="AlphaFoldDB" id="A0A4Y7JEM6"/>
<dbReference type="InterPro" id="IPR039926">
    <property type="entry name" value="Egg_app_1"/>
</dbReference>